<keyword evidence="2 5" id="KW-0812">Transmembrane</keyword>
<dbReference type="InterPro" id="IPR052527">
    <property type="entry name" value="Metal_cation-efflux_comp"/>
</dbReference>
<accession>A0A4Q9I1T0</accession>
<evidence type="ECO:0000313" key="6">
    <source>
        <dbReference type="EMBL" id="TBO61657.1"/>
    </source>
</evidence>
<keyword evidence="4 5" id="KW-0472">Membrane</keyword>
<keyword evidence="7" id="KW-1185">Reference proteome</keyword>
<reference evidence="6 7" key="1">
    <citation type="submission" date="2019-02" db="EMBL/GenBank/DDBJ databases">
        <title>Draft Genome Sequence of Streptomyces sp. AM-2504, identified by 16S rRNA comparative analysis as a Streptomyces Kasugaensis strain.</title>
        <authorList>
            <person name="Napolioni V."/>
            <person name="Giuliodori A.M."/>
            <person name="Spurio R."/>
            <person name="Fabbretti A."/>
        </authorList>
    </citation>
    <scope>NUCLEOTIDE SEQUENCE [LARGE SCALE GENOMIC DNA]</scope>
    <source>
        <strain evidence="6 7">AM-2504</strain>
    </source>
</reference>
<dbReference type="EMBL" id="SIXH01000001">
    <property type="protein sequence ID" value="TBO61657.1"/>
    <property type="molecule type" value="Genomic_DNA"/>
</dbReference>
<comment type="subcellular location">
    <subcellularLocation>
        <location evidence="1">Membrane</location>
        <topology evidence="1">Multi-pass membrane protein</topology>
    </subcellularLocation>
</comment>
<feature type="transmembrane region" description="Helical" evidence="5">
    <location>
        <begin position="138"/>
        <end position="160"/>
    </location>
</feature>
<sequence>MIWYTLLVLAVGAERIAELAVARRNTRWSLAHGAIEAGHRHYPAMVALHCGLLAGCLVEAWTAGRPFDAVLGWTMTAVVAAAQALRWWCIRTLGPRWNTRVLVVPGLPLVSAGPYRRLRHPNYVAVVAEGLALPLVRGAWLTALAFGVLNAALLTVRIRCENRALVRSRMSTGLRAPAVTPDSGQ</sequence>
<dbReference type="GO" id="GO:0016020">
    <property type="term" value="C:membrane"/>
    <property type="evidence" value="ECO:0007669"/>
    <property type="project" value="UniProtKB-SubCell"/>
</dbReference>
<dbReference type="RefSeq" id="WP_052854219.1">
    <property type="nucleotide sequence ID" value="NZ_NDXL01000001.1"/>
</dbReference>
<name>A0A4Q9I1T0_STRKA</name>
<evidence type="ECO:0000256" key="4">
    <source>
        <dbReference type="ARBA" id="ARBA00023136"/>
    </source>
</evidence>
<dbReference type="AlphaFoldDB" id="A0A4Q9I1T0"/>
<dbReference type="PANTHER" id="PTHR43847">
    <property type="entry name" value="BLL3993 PROTEIN"/>
    <property type="match status" value="1"/>
</dbReference>
<dbReference type="PANTHER" id="PTHR43847:SF1">
    <property type="entry name" value="BLL3993 PROTEIN"/>
    <property type="match status" value="1"/>
</dbReference>
<evidence type="ECO:0000256" key="2">
    <source>
        <dbReference type="ARBA" id="ARBA00022692"/>
    </source>
</evidence>
<evidence type="ECO:0008006" key="8">
    <source>
        <dbReference type="Google" id="ProtNLM"/>
    </source>
</evidence>
<dbReference type="Gene3D" id="1.20.120.1630">
    <property type="match status" value="1"/>
</dbReference>
<dbReference type="GO" id="GO:0004671">
    <property type="term" value="F:protein C-terminal S-isoprenylcysteine carboxyl O-methyltransferase activity"/>
    <property type="evidence" value="ECO:0007669"/>
    <property type="project" value="InterPro"/>
</dbReference>
<dbReference type="InterPro" id="IPR007269">
    <property type="entry name" value="ICMT_MeTrfase"/>
</dbReference>
<evidence type="ECO:0000256" key="5">
    <source>
        <dbReference type="SAM" id="Phobius"/>
    </source>
</evidence>
<dbReference type="OrthoDB" id="7203053at2"/>
<evidence type="ECO:0000256" key="1">
    <source>
        <dbReference type="ARBA" id="ARBA00004141"/>
    </source>
</evidence>
<protein>
    <recommendedName>
        <fullName evidence="8">Isoprenylcysteine carboxyl methyltransferase family protein</fullName>
    </recommendedName>
</protein>
<evidence type="ECO:0000313" key="7">
    <source>
        <dbReference type="Proteomes" id="UP000292452"/>
    </source>
</evidence>
<keyword evidence="3 5" id="KW-1133">Transmembrane helix</keyword>
<organism evidence="6 7">
    <name type="scientific">Streptomyces kasugaensis</name>
    <dbReference type="NCBI Taxonomy" id="1946"/>
    <lineage>
        <taxon>Bacteria</taxon>
        <taxon>Bacillati</taxon>
        <taxon>Actinomycetota</taxon>
        <taxon>Actinomycetes</taxon>
        <taxon>Kitasatosporales</taxon>
        <taxon>Streptomycetaceae</taxon>
        <taxon>Streptomyces</taxon>
    </lineage>
</organism>
<dbReference type="Pfam" id="PF04140">
    <property type="entry name" value="ICMT"/>
    <property type="match status" value="1"/>
</dbReference>
<comment type="caution">
    <text evidence="6">The sequence shown here is derived from an EMBL/GenBank/DDBJ whole genome shotgun (WGS) entry which is preliminary data.</text>
</comment>
<proteinExistence type="predicted"/>
<dbReference type="Proteomes" id="UP000292452">
    <property type="component" value="Unassembled WGS sequence"/>
</dbReference>
<gene>
    <name evidence="6" type="ORF">EYS09_00270</name>
</gene>
<evidence type="ECO:0000256" key="3">
    <source>
        <dbReference type="ARBA" id="ARBA00022989"/>
    </source>
</evidence>
<dbReference type="GeneID" id="97372934"/>